<dbReference type="GO" id="GO:0020037">
    <property type="term" value="F:heme binding"/>
    <property type="evidence" value="ECO:0007669"/>
    <property type="project" value="InterPro"/>
</dbReference>
<dbReference type="GO" id="GO:0004497">
    <property type="term" value="F:monooxygenase activity"/>
    <property type="evidence" value="ECO:0007669"/>
    <property type="project" value="UniProtKB-KW"/>
</dbReference>
<evidence type="ECO:0000256" key="5">
    <source>
        <dbReference type="ARBA" id="ARBA00023002"/>
    </source>
</evidence>
<keyword evidence="3 8" id="KW-0349">Heme</keyword>
<reference evidence="10 11" key="1">
    <citation type="journal article" date="2018" name="Mol. Plant">
        <title>The genome of Artemisia annua provides insight into the evolution of Asteraceae family and artemisinin biosynthesis.</title>
        <authorList>
            <person name="Shen Q."/>
            <person name="Zhang L."/>
            <person name="Liao Z."/>
            <person name="Wang S."/>
            <person name="Yan T."/>
            <person name="Shi P."/>
            <person name="Liu M."/>
            <person name="Fu X."/>
            <person name="Pan Q."/>
            <person name="Wang Y."/>
            <person name="Lv Z."/>
            <person name="Lu X."/>
            <person name="Zhang F."/>
            <person name="Jiang W."/>
            <person name="Ma Y."/>
            <person name="Chen M."/>
            <person name="Hao X."/>
            <person name="Li L."/>
            <person name="Tang Y."/>
            <person name="Lv G."/>
            <person name="Zhou Y."/>
            <person name="Sun X."/>
            <person name="Brodelius P.E."/>
            <person name="Rose J.K.C."/>
            <person name="Tang K."/>
        </authorList>
    </citation>
    <scope>NUCLEOTIDE SEQUENCE [LARGE SCALE GENOMIC DNA]</scope>
    <source>
        <strain evidence="11">cv. Huhao1</strain>
        <tissue evidence="10">Leaf</tissue>
    </source>
</reference>
<dbReference type="InterPro" id="IPR036396">
    <property type="entry name" value="Cyt_P450_sf"/>
</dbReference>
<accession>A0A2U1N2G5</accession>
<comment type="similarity">
    <text evidence="2 9">Belongs to the cytochrome P450 family.</text>
</comment>
<name>A0A2U1N2G5_ARTAN</name>
<dbReference type="Gene3D" id="1.10.630.10">
    <property type="entry name" value="Cytochrome P450"/>
    <property type="match status" value="1"/>
</dbReference>
<dbReference type="GO" id="GO:0016705">
    <property type="term" value="F:oxidoreductase activity, acting on paired donors, with incorporation or reduction of molecular oxygen"/>
    <property type="evidence" value="ECO:0007669"/>
    <property type="project" value="InterPro"/>
</dbReference>
<feature type="binding site" description="axial binding residue" evidence="8">
    <location>
        <position position="504"/>
    </location>
    <ligand>
        <name>heme</name>
        <dbReference type="ChEBI" id="CHEBI:30413"/>
    </ligand>
    <ligandPart>
        <name>Fe</name>
        <dbReference type="ChEBI" id="CHEBI:18248"/>
    </ligandPart>
</feature>
<dbReference type="AlphaFoldDB" id="A0A2U1N2G5"/>
<dbReference type="PANTHER" id="PTHR47944:SF4">
    <property type="entry name" value="OS09G0441700 PROTEIN"/>
    <property type="match status" value="1"/>
</dbReference>
<dbReference type="EMBL" id="PKPP01003789">
    <property type="protein sequence ID" value="PWA67656.1"/>
    <property type="molecule type" value="Genomic_DNA"/>
</dbReference>
<keyword evidence="4 8" id="KW-0479">Metal-binding</keyword>
<dbReference type="InterPro" id="IPR017972">
    <property type="entry name" value="Cyt_P450_CS"/>
</dbReference>
<evidence type="ECO:0000256" key="6">
    <source>
        <dbReference type="ARBA" id="ARBA00023004"/>
    </source>
</evidence>
<evidence type="ECO:0000256" key="3">
    <source>
        <dbReference type="ARBA" id="ARBA00022617"/>
    </source>
</evidence>
<organism evidence="10 11">
    <name type="scientific">Artemisia annua</name>
    <name type="common">Sweet wormwood</name>
    <dbReference type="NCBI Taxonomy" id="35608"/>
    <lineage>
        <taxon>Eukaryota</taxon>
        <taxon>Viridiplantae</taxon>
        <taxon>Streptophyta</taxon>
        <taxon>Embryophyta</taxon>
        <taxon>Tracheophyta</taxon>
        <taxon>Spermatophyta</taxon>
        <taxon>Magnoliopsida</taxon>
        <taxon>eudicotyledons</taxon>
        <taxon>Gunneridae</taxon>
        <taxon>Pentapetalae</taxon>
        <taxon>asterids</taxon>
        <taxon>campanulids</taxon>
        <taxon>Asterales</taxon>
        <taxon>Asteraceae</taxon>
        <taxon>Asteroideae</taxon>
        <taxon>Anthemideae</taxon>
        <taxon>Artemisiinae</taxon>
        <taxon>Artemisia</taxon>
    </lineage>
</organism>
<gene>
    <name evidence="10" type="ORF">CTI12_AA316240</name>
</gene>
<evidence type="ECO:0000256" key="7">
    <source>
        <dbReference type="ARBA" id="ARBA00023033"/>
    </source>
</evidence>
<proteinExistence type="inferred from homology"/>
<keyword evidence="11" id="KW-1185">Reference proteome</keyword>
<evidence type="ECO:0000313" key="11">
    <source>
        <dbReference type="Proteomes" id="UP000245207"/>
    </source>
</evidence>
<dbReference type="GO" id="GO:0044550">
    <property type="term" value="P:secondary metabolite biosynthetic process"/>
    <property type="evidence" value="ECO:0007669"/>
    <property type="project" value="UniProtKB-ARBA"/>
</dbReference>
<dbReference type="InterPro" id="IPR001128">
    <property type="entry name" value="Cyt_P450"/>
</dbReference>
<evidence type="ECO:0000313" key="10">
    <source>
        <dbReference type="EMBL" id="PWA67656.1"/>
    </source>
</evidence>
<comment type="caution">
    <text evidence="10">The sequence shown here is derived from an EMBL/GenBank/DDBJ whole genome shotgun (WGS) entry which is preliminary data.</text>
</comment>
<evidence type="ECO:0000256" key="4">
    <source>
        <dbReference type="ARBA" id="ARBA00022723"/>
    </source>
</evidence>
<dbReference type="PANTHER" id="PTHR47944">
    <property type="entry name" value="CYTOCHROME P450 98A9"/>
    <property type="match status" value="1"/>
</dbReference>
<sequence>MEYSMTGRFTIEDYRYYSRQPSFKEGKDNGPKLKTREKVNIDLNVELENGKGCSFVWMHLVEGFKLPSVYIIRLFNKYTSKQVGVMIQILNEMRLLLKQPIFKWIEKLMENFKTPILCIQLGPSTHVIIVTTPELACEFLHKQDEIFMSRPEILSAELVSDGYLSAILAPFGDQWRKMRKVLHEHLLSSQSHRWLEPKRNEEANHLLSYICNQIAKQENVVDGGLINIRIVSRHFCANVMTKIVFGTRLFGDGMEAGGSAEEEGAHLTALFTILKYLYAFCITDYFPWLRGKIDIDGHEKKTRKALEIIRKYQDPLIDERIRMWKKGARTETSDLLDALITHENPKLTPNEIKSQIVELMIATIDNPSNAVEWAMAEMINQPVLLERAVKELDCVVGRNRLVEERDLPQLNYLKACIKECFRLHPFAPLNPPHVPIKDTTVAGYLIPKGSHVMLSRRGLGRNPDVWEDPLRFDPERHLTWEESRVVLSDDDLTMISFSTGKRGCPGVVLGSTITTMLLARMVQGFSWGLLCKVDLAEGNDDPCLAKPLVAVAKPRLPNHLYPED</sequence>
<dbReference type="STRING" id="35608.A0A2U1N2G5"/>
<dbReference type="Pfam" id="PF00067">
    <property type="entry name" value="p450"/>
    <property type="match status" value="1"/>
</dbReference>
<dbReference type="OrthoDB" id="2789670at2759"/>
<keyword evidence="7 9" id="KW-0503">Monooxygenase</keyword>
<evidence type="ECO:0000256" key="2">
    <source>
        <dbReference type="ARBA" id="ARBA00010617"/>
    </source>
</evidence>
<evidence type="ECO:0000256" key="8">
    <source>
        <dbReference type="PIRSR" id="PIRSR602401-1"/>
    </source>
</evidence>
<dbReference type="GO" id="GO:0005506">
    <property type="term" value="F:iron ion binding"/>
    <property type="evidence" value="ECO:0007669"/>
    <property type="project" value="InterPro"/>
</dbReference>
<dbReference type="InterPro" id="IPR002401">
    <property type="entry name" value="Cyt_P450_E_grp-I"/>
</dbReference>
<comment type="cofactor">
    <cofactor evidence="1 8">
        <name>heme</name>
        <dbReference type="ChEBI" id="CHEBI:30413"/>
    </cofactor>
</comment>
<evidence type="ECO:0000256" key="9">
    <source>
        <dbReference type="RuleBase" id="RU000461"/>
    </source>
</evidence>
<dbReference type="Proteomes" id="UP000245207">
    <property type="component" value="Unassembled WGS sequence"/>
</dbReference>
<keyword evidence="5 9" id="KW-0560">Oxidoreductase</keyword>
<dbReference type="PRINTS" id="PR00463">
    <property type="entry name" value="EP450I"/>
</dbReference>
<protein>
    <submittedName>
        <fullName evidence="10">Cytochrome P450 79B1</fullName>
    </submittedName>
</protein>
<evidence type="ECO:0000256" key="1">
    <source>
        <dbReference type="ARBA" id="ARBA00001971"/>
    </source>
</evidence>
<keyword evidence="6 8" id="KW-0408">Iron</keyword>
<dbReference type="SUPFAM" id="SSF48264">
    <property type="entry name" value="Cytochrome P450"/>
    <property type="match status" value="1"/>
</dbReference>
<dbReference type="SMR" id="A0A2U1N2G5"/>
<dbReference type="PROSITE" id="PS00086">
    <property type="entry name" value="CYTOCHROME_P450"/>
    <property type="match status" value="1"/>
</dbReference>